<evidence type="ECO:0000313" key="2">
    <source>
        <dbReference type="Proteomes" id="UP000198251"/>
    </source>
</evidence>
<dbReference type="Proteomes" id="UP000198251">
    <property type="component" value="Chromosome I"/>
</dbReference>
<protein>
    <submittedName>
        <fullName evidence="1">Uncharacterized protein</fullName>
    </submittedName>
</protein>
<gene>
    <name evidence="1" type="ORF">GA0070610_5845</name>
</gene>
<evidence type="ECO:0000313" key="1">
    <source>
        <dbReference type="EMBL" id="SCG19470.1"/>
    </source>
</evidence>
<dbReference type="RefSeq" id="WP_157747263.1">
    <property type="nucleotide sequence ID" value="NZ_JBFAAC010000002.1"/>
</dbReference>
<proteinExistence type="predicted"/>
<name>A0A1C5GI35_MICEH</name>
<accession>A0A1C5GI35</accession>
<dbReference type="GeneID" id="95805856"/>
<reference evidence="1 2" key="1">
    <citation type="submission" date="2016-06" db="EMBL/GenBank/DDBJ databases">
        <authorList>
            <person name="Kjaerup R.B."/>
            <person name="Dalgaard T.S."/>
            <person name="Juul-Madsen H.R."/>
        </authorList>
    </citation>
    <scope>NUCLEOTIDE SEQUENCE [LARGE SCALE GENOMIC DNA]</scope>
    <source>
        <strain evidence="1 2">DSM 43913</strain>
    </source>
</reference>
<sequence>MITIPGWRTNLTEDTMALVFESAGLRRRPNLASWHVGMIGVAPQQSGIP</sequence>
<dbReference type="AlphaFoldDB" id="A0A1C5GI35"/>
<dbReference type="EMBL" id="LT607733">
    <property type="protein sequence ID" value="SCG19470.1"/>
    <property type="molecule type" value="Genomic_DNA"/>
</dbReference>
<organism evidence="1 2">
    <name type="scientific">Micromonospora echinofusca</name>
    <dbReference type="NCBI Taxonomy" id="47858"/>
    <lineage>
        <taxon>Bacteria</taxon>
        <taxon>Bacillati</taxon>
        <taxon>Actinomycetota</taxon>
        <taxon>Actinomycetes</taxon>
        <taxon>Micromonosporales</taxon>
        <taxon>Micromonosporaceae</taxon>
        <taxon>Micromonospora</taxon>
    </lineage>
</organism>
<keyword evidence="2" id="KW-1185">Reference proteome</keyword>